<dbReference type="GO" id="GO:0005886">
    <property type="term" value="C:plasma membrane"/>
    <property type="evidence" value="ECO:0007669"/>
    <property type="project" value="TreeGrafter"/>
</dbReference>
<dbReference type="GO" id="GO:0045955">
    <property type="term" value="P:negative regulation of calcium ion-dependent exocytosis"/>
    <property type="evidence" value="ECO:0007669"/>
    <property type="project" value="TreeGrafter"/>
</dbReference>
<dbReference type="InterPro" id="IPR037658">
    <property type="entry name" value="CBARP"/>
</dbReference>
<feature type="compositionally biased region" description="Acidic residues" evidence="1">
    <location>
        <begin position="467"/>
        <end position="478"/>
    </location>
</feature>
<accession>A0A6G0ISV3</accession>
<dbReference type="Proteomes" id="UP000424527">
    <property type="component" value="Unassembled WGS sequence"/>
</dbReference>
<evidence type="ECO:0000313" key="4">
    <source>
        <dbReference type="Proteomes" id="UP000424527"/>
    </source>
</evidence>
<feature type="region of interest" description="Disordered" evidence="1">
    <location>
        <begin position="360"/>
        <end position="381"/>
    </location>
</feature>
<keyword evidence="2" id="KW-0812">Transmembrane</keyword>
<comment type="caution">
    <text evidence="3">The sequence shown here is derived from an EMBL/GenBank/DDBJ whole genome shotgun (WGS) entry which is preliminary data.</text>
</comment>
<sequence>MSNESTFWNILPENSTEIPFEVKEQQDGYVLLLVILSIFLVGTLIFVAVFLIACRRGGKLCARPSDDPEKTNTTYMEETQPTHEITIRVDESECLSMASSHDQETERFLSTGTTGRRVSFNEAALFDHGKKAQEKGRRSDRSPLLQTSNLFIQVHSDRGRLHHLKNARLTHLHIPPPALKIVTIHECDSAENSITMTTRPVAKSALSIFQPMLCPLPQTALTSLSVNPSCALPGDALNSVVDTSFTESTKAVVSVLEKGLRWGAVPLLLAAVQEVRGQCCSSSLNCGATASLEGASPYFKIKKWKLDSSQRASSLDTRGSPKRRQFQRQRAASESMDQDDNDAHHIDLIQYIARTQDVTYRPSQPTYAPPLTSFHTTPLPRQGRDEALSLARREGADPLDPLDPQDPQSLYKDIWTLRATLEQYAASDQSSNNDRNSVCSDADSVCSLGGRTEAERGGLPSYPSQDLGDEAEGGEDDKDILMYTDERLGEKEGKKRKQKSTESERGGSDGETGTRKLLQMDSGYASIEAPSRGPEDLRLFGSINSSPKDRTAHEKRHHFTNAGRTGTIGESFESHLLEEELEDEMLLGASRGVSIETGAGSLSWFPYGQMLTPREAAQPSPHPPTLHRRDYSIDEKTDALFHEFLRHDPQFDQQESPLRKHRSRIHLRKQWQRHKQWSDPGVRHFQSSFDRQRTPLRRGVSVNYPLDTSYHSTLPRIVSAPDEEASDGTGSTPDTPKVELLTTENGDKDRDPKDQTSSSSTPPLHSSVSEKDGGLGEHHDPQEDSKQSGLPLEPPDEHSPPQLPDSLGYGPQTITAELTDKLTANLDDRLYMGLRRTKDTATECVTVTATHASPDHSPV</sequence>
<dbReference type="PANTHER" id="PTHR28597">
    <property type="entry name" value="VOLTAGE-DEPENDENT CALCIUM CHANNEL BETA SUBUNIT-ASSOCIATED REGULATORY PROTEIN"/>
    <property type="match status" value="1"/>
</dbReference>
<dbReference type="AlphaFoldDB" id="A0A6G0ISV3"/>
<gene>
    <name evidence="3" type="ORF">D5F01_LYC07284</name>
</gene>
<dbReference type="EMBL" id="REGW02000007">
    <property type="protein sequence ID" value="KAE8294332.1"/>
    <property type="molecule type" value="Genomic_DNA"/>
</dbReference>
<feature type="region of interest" description="Disordered" evidence="1">
    <location>
        <begin position="671"/>
        <end position="690"/>
    </location>
</feature>
<dbReference type="PANTHER" id="PTHR28597:SF2">
    <property type="entry name" value="VOLTAGE-DEPENDENT CALCIUM CHANNEL BETA SUBUNIT-ASSOCIATED REGULATORY PROTEIN ISOFORM X1"/>
    <property type="match status" value="1"/>
</dbReference>
<reference evidence="3 4" key="1">
    <citation type="submission" date="2019-07" db="EMBL/GenBank/DDBJ databases">
        <title>Chromosome genome assembly for large yellow croaker.</title>
        <authorList>
            <person name="Xiao S."/>
        </authorList>
    </citation>
    <scope>NUCLEOTIDE SEQUENCE [LARGE SCALE GENOMIC DNA]</scope>
    <source>
        <strain evidence="3">JMULYC20181020</strain>
        <tissue evidence="3">Muscle</tissue>
    </source>
</reference>
<feature type="transmembrane region" description="Helical" evidence="2">
    <location>
        <begin position="29"/>
        <end position="53"/>
    </location>
</feature>
<feature type="compositionally biased region" description="Basic and acidic residues" evidence="1">
    <location>
        <begin position="484"/>
        <end position="514"/>
    </location>
</feature>
<name>A0A6G0ISV3_LARCR</name>
<keyword evidence="4" id="KW-1185">Reference proteome</keyword>
<feature type="compositionally biased region" description="Basic and acidic residues" evidence="1">
    <location>
        <begin position="768"/>
        <end position="786"/>
    </location>
</feature>
<organism evidence="3 4">
    <name type="scientific">Larimichthys crocea</name>
    <name type="common">Large yellow croaker</name>
    <name type="synonym">Pseudosciaena crocea</name>
    <dbReference type="NCBI Taxonomy" id="215358"/>
    <lineage>
        <taxon>Eukaryota</taxon>
        <taxon>Metazoa</taxon>
        <taxon>Chordata</taxon>
        <taxon>Craniata</taxon>
        <taxon>Vertebrata</taxon>
        <taxon>Euteleostomi</taxon>
        <taxon>Actinopterygii</taxon>
        <taxon>Neopterygii</taxon>
        <taxon>Teleostei</taxon>
        <taxon>Neoteleostei</taxon>
        <taxon>Acanthomorphata</taxon>
        <taxon>Eupercaria</taxon>
        <taxon>Sciaenidae</taxon>
        <taxon>Larimichthys</taxon>
    </lineage>
</organism>
<feature type="compositionally biased region" description="Low complexity" evidence="1">
    <location>
        <begin position="756"/>
        <end position="767"/>
    </location>
</feature>
<evidence type="ECO:0000313" key="3">
    <source>
        <dbReference type="EMBL" id="KAE8294332.1"/>
    </source>
</evidence>
<dbReference type="GO" id="GO:0044325">
    <property type="term" value="F:transmembrane transporter binding"/>
    <property type="evidence" value="ECO:0007669"/>
    <property type="project" value="InterPro"/>
</dbReference>
<protein>
    <submittedName>
        <fullName evidence="3">Voltage-dependent calcium channel beta subunit-associated regulatory protein</fullName>
    </submittedName>
</protein>
<dbReference type="GO" id="GO:0030141">
    <property type="term" value="C:secretory granule"/>
    <property type="evidence" value="ECO:0007669"/>
    <property type="project" value="TreeGrafter"/>
</dbReference>
<feature type="region of interest" description="Disordered" evidence="1">
    <location>
        <begin position="450"/>
        <end position="567"/>
    </location>
</feature>
<feature type="region of interest" description="Disordered" evidence="1">
    <location>
        <begin position="714"/>
        <end position="811"/>
    </location>
</feature>
<evidence type="ECO:0000256" key="2">
    <source>
        <dbReference type="SAM" id="Phobius"/>
    </source>
</evidence>
<keyword evidence="2" id="KW-1133">Transmembrane helix</keyword>
<proteinExistence type="predicted"/>
<keyword evidence="2" id="KW-0472">Membrane</keyword>
<evidence type="ECO:0000256" key="1">
    <source>
        <dbReference type="SAM" id="MobiDB-lite"/>
    </source>
</evidence>
<feature type="compositionally biased region" description="Basic and acidic residues" evidence="1">
    <location>
        <begin position="745"/>
        <end position="754"/>
    </location>
</feature>
<feature type="region of interest" description="Disordered" evidence="1">
    <location>
        <begin position="310"/>
        <end position="340"/>
    </location>
</feature>